<organism evidence="1 2">
    <name type="scientific">Henriciella mobilis</name>
    <dbReference type="NCBI Taxonomy" id="2305467"/>
    <lineage>
        <taxon>Bacteria</taxon>
        <taxon>Pseudomonadati</taxon>
        <taxon>Pseudomonadota</taxon>
        <taxon>Alphaproteobacteria</taxon>
        <taxon>Hyphomonadales</taxon>
        <taxon>Hyphomonadaceae</taxon>
        <taxon>Henriciella</taxon>
    </lineage>
</organism>
<dbReference type="AlphaFoldDB" id="A0A399RFJ2"/>
<dbReference type="RefSeq" id="WP_119376317.1">
    <property type="nucleotide sequence ID" value="NZ_QWFX01000012.1"/>
</dbReference>
<sequence>MAEGPVRFVSADVAARLFDSVEENLDRYLTAGFADEARELGWALETRTASVDPDFAKALLASRDPEAEVANSLHVFRSIRGMTPALARDERVWVRLCHIEALAYAHERWIGETSPVRDIELHFFASGLAQCRDDNALGRLWWNGYLASLIDPTNPEGVLRQMLKRANIRLQFVDRANTSFRLPLARGLIRLLRDEPWLNSHDRAFEDFIRVLDRNGGGRVFEASTDTEIDAFLKKNLPAAQAAHARRHLS</sequence>
<dbReference type="Pfam" id="PF19866">
    <property type="entry name" value="DUF6339"/>
    <property type="match status" value="1"/>
</dbReference>
<name>A0A399RFJ2_9PROT</name>
<dbReference type="EMBL" id="QWFX01000012">
    <property type="protein sequence ID" value="RIJ29291.1"/>
    <property type="molecule type" value="Genomic_DNA"/>
</dbReference>
<keyword evidence="2" id="KW-1185">Reference proteome</keyword>
<comment type="caution">
    <text evidence="1">The sequence shown here is derived from an EMBL/GenBank/DDBJ whole genome shotgun (WGS) entry which is preliminary data.</text>
</comment>
<dbReference type="Proteomes" id="UP000266385">
    <property type="component" value="Unassembled WGS sequence"/>
</dbReference>
<evidence type="ECO:0000313" key="2">
    <source>
        <dbReference type="Proteomes" id="UP000266385"/>
    </source>
</evidence>
<dbReference type="OrthoDB" id="6198893at2"/>
<proteinExistence type="predicted"/>
<dbReference type="InterPro" id="IPR045920">
    <property type="entry name" value="DUF6339"/>
</dbReference>
<protein>
    <submittedName>
        <fullName evidence="1">Uncharacterized protein</fullName>
    </submittedName>
</protein>
<evidence type="ECO:0000313" key="1">
    <source>
        <dbReference type="EMBL" id="RIJ29291.1"/>
    </source>
</evidence>
<accession>A0A399RFJ2</accession>
<gene>
    <name evidence="1" type="ORF">D1223_10115</name>
</gene>
<reference evidence="1 2" key="1">
    <citation type="submission" date="2018-08" db="EMBL/GenBank/DDBJ databases">
        <title>Henriciella mobilis sp. nov., isolated from seawater.</title>
        <authorList>
            <person name="Cheng H."/>
            <person name="Wu Y.-H."/>
            <person name="Xu X.-W."/>
            <person name="Guo L.-L."/>
        </authorList>
    </citation>
    <scope>NUCLEOTIDE SEQUENCE [LARGE SCALE GENOMIC DNA]</scope>
    <source>
        <strain evidence="1 2">JN25</strain>
    </source>
</reference>